<accession>A0A2P2QA80</accession>
<protein>
    <submittedName>
        <fullName evidence="2">Uncharacterized protein</fullName>
    </submittedName>
</protein>
<organism evidence="2">
    <name type="scientific">Rhizophora mucronata</name>
    <name type="common">Asiatic mangrove</name>
    <dbReference type="NCBI Taxonomy" id="61149"/>
    <lineage>
        <taxon>Eukaryota</taxon>
        <taxon>Viridiplantae</taxon>
        <taxon>Streptophyta</taxon>
        <taxon>Embryophyta</taxon>
        <taxon>Tracheophyta</taxon>
        <taxon>Spermatophyta</taxon>
        <taxon>Magnoliopsida</taxon>
        <taxon>eudicotyledons</taxon>
        <taxon>Gunneridae</taxon>
        <taxon>Pentapetalae</taxon>
        <taxon>rosids</taxon>
        <taxon>fabids</taxon>
        <taxon>Malpighiales</taxon>
        <taxon>Rhizophoraceae</taxon>
        <taxon>Rhizophora</taxon>
    </lineage>
</organism>
<evidence type="ECO:0000256" key="1">
    <source>
        <dbReference type="SAM" id="MobiDB-lite"/>
    </source>
</evidence>
<evidence type="ECO:0000313" key="2">
    <source>
        <dbReference type="EMBL" id="MBX63901.1"/>
    </source>
</evidence>
<feature type="region of interest" description="Disordered" evidence="1">
    <location>
        <begin position="1"/>
        <end position="28"/>
    </location>
</feature>
<dbReference type="EMBL" id="GGEC01083417">
    <property type="protein sequence ID" value="MBX63901.1"/>
    <property type="molecule type" value="Transcribed_RNA"/>
</dbReference>
<sequence>MRQGHPFGPTGGTKLQDLEAKKKNQILG</sequence>
<dbReference type="AlphaFoldDB" id="A0A2P2QA80"/>
<name>A0A2P2QA80_RHIMU</name>
<proteinExistence type="predicted"/>
<reference evidence="2" key="1">
    <citation type="submission" date="2018-02" db="EMBL/GenBank/DDBJ databases">
        <title>Rhizophora mucronata_Transcriptome.</title>
        <authorList>
            <person name="Meera S.P."/>
            <person name="Sreeshan A."/>
            <person name="Augustine A."/>
        </authorList>
    </citation>
    <scope>NUCLEOTIDE SEQUENCE</scope>
    <source>
        <tissue evidence="2">Leaf</tissue>
    </source>
</reference>